<feature type="region of interest" description="Disordered" evidence="1">
    <location>
        <begin position="143"/>
        <end position="175"/>
    </location>
</feature>
<protein>
    <submittedName>
        <fullName evidence="2">Uncharacterized protein</fullName>
    </submittedName>
</protein>
<feature type="region of interest" description="Disordered" evidence="1">
    <location>
        <begin position="214"/>
        <end position="235"/>
    </location>
</feature>
<feature type="region of interest" description="Disordered" evidence="1">
    <location>
        <begin position="440"/>
        <end position="486"/>
    </location>
</feature>
<comment type="caution">
    <text evidence="2">The sequence shown here is derived from an EMBL/GenBank/DDBJ whole genome shotgun (WGS) entry which is preliminary data.</text>
</comment>
<dbReference type="Proteomes" id="UP000825729">
    <property type="component" value="Unassembled WGS sequence"/>
</dbReference>
<accession>A0AAV7E8K6</accession>
<organism evidence="2 3">
    <name type="scientific">Aristolochia fimbriata</name>
    <name type="common">White veined hardy Dutchman's pipe vine</name>
    <dbReference type="NCBI Taxonomy" id="158543"/>
    <lineage>
        <taxon>Eukaryota</taxon>
        <taxon>Viridiplantae</taxon>
        <taxon>Streptophyta</taxon>
        <taxon>Embryophyta</taxon>
        <taxon>Tracheophyta</taxon>
        <taxon>Spermatophyta</taxon>
        <taxon>Magnoliopsida</taxon>
        <taxon>Magnoliidae</taxon>
        <taxon>Piperales</taxon>
        <taxon>Aristolochiaceae</taxon>
        <taxon>Aristolochia</taxon>
    </lineage>
</organism>
<gene>
    <name evidence="2" type="ORF">H6P81_016299</name>
</gene>
<proteinExistence type="predicted"/>
<dbReference type="EMBL" id="JAINDJ010000006">
    <property type="protein sequence ID" value="KAG9444959.1"/>
    <property type="molecule type" value="Genomic_DNA"/>
</dbReference>
<evidence type="ECO:0000256" key="1">
    <source>
        <dbReference type="SAM" id="MobiDB-lite"/>
    </source>
</evidence>
<dbReference type="AlphaFoldDB" id="A0AAV7E8K6"/>
<reference evidence="2 3" key="1">
    <citation type="submission" date="2021-07" db="EMBL/GenBank/DDBJ databases">
        <title>The Aristolochia fimbriata genome: insights into angiosperm evolution, floral development and chemical biosynthesis.</title>
        <authorList>
            <person name="Jiao Y."/>
        </authorList>
    </citation>
    <scope>NUCLEOTIDE SEQUENCE [LARGE SCALE GENOMIC DNA]</scope>
    <source>
        <strain evidence="2">IBCAS-2021</strain>
        <tissue evidence="2">Leaf</tissue>
    </source>
</reference>
<evidence type="ECO:0000313" key="2">
    <source>
        <dbReference type="EMBL" id="KAG9444959.1"/>
    </source>
</evidence>
<feature type="compositionally biased region" description="Basic and acidic residues" evidence="1">
    <location>
        <begin position="215"/>
        <end position="229"/>
    </location>
</feature>
<keyword evidence="3" id="KW-1185">Reference proteome</keyword>
<sequence length="699" mass="78335">MSTYIRASLQILTVNNHFAVDPSRKKQCNRSDSFNISGKSLRRSTRIQDQLRLEKTEKDQNQGQLTQEDNLEFKLHMSPLAARAALASVVHELPVYHMKQKKVITSPSKISPGSDMLRVECDATCMLFNSQCSFQQKDLLHGEPSSDIPLPIDPKAGKCGDEPLDDSQSRNSSKKITSNIFELNEKCLERQTTVACSVTQKRIDVVRNFEQQLPADEKKMQKKKREGEKSTNFPKYGISDSLGTVRRITRSAAKKEVENAICRSREVGMAAVKQKLEYNKRMEDLDSAIAITKSGQQENVCMVEKQGEHIIPKDKEEFKKKYLFVDETPQAMRKRPSGSSGAETVCNNQDKKEVMELKMGVATKFKKQNPLISMRLTCSAVQKEMKLKGSGAAETVSNDEDKKEDMEIKMESSQKIDKQNPCISMRLTCSVVQKEMKYSSSKTQELDTSNTGETTKRKSFPCFGDETSAAQGFPRKKGMRASGGHEPVFYTEHNREVDLNVKKREKFIVASLSSSHSNISQTASDFRRITRSQGKLQLEMGGMGPTSACRAHHATSMQSLPLNMNNIKVEQVKKNAVDLDVKTPEKLIVASCLSSSPNHISERASNFRRITRSQGKLLIEMGVRGPACACNATSVQSLPLYMNNIKTEQVKTNADHFVVLLVVDPRHKFDNWNTPILCTYGSVMGASIQITKLSLQPHQ</sequence>
<feature type="compositionally biased region" description="Polar residues" evidence="1">
    <location>
        <begin position="440"/>
        <end position="453"/>
    </location>
</feature>
<name>A0AAV7E8K6_ARIFI</name>
<evidence type="ECO:0000313" key="3">
    <source>
        <dbReference type="Proteomes" id="UP000825729"/>
    </source>
</evidence>